<dbReference type="Proteomes" id="UP000325415">
    <property type="component" value="Unassembled WGS sequence"/>
</dbReference>
<dbReference type="RefSeq" id="WP_152580231.1">
    <property type="nucleotide sequence ID" value="NZ_JALCCS010000016.1"/>
</dbReference>
<dbReference type="PANTHER" id="PTHR21064">
    <property type="entry name" value="AMINOGLYCOSIDE PHOSPHOTRANSFERASE DOMAIN-CONTAINING PROTEIN-RELATED"/>
    <property type="match status" value="1"/>
</dbReference>
<dbReference type="OrthoDB" id="241498at2"/>
<keyword evidence="5" id="KW-1185">Reference proteome</keyword>
<dbReference type="GO" id="GO:0004672">
    <property type="term" value="F:protein kinase activity"/>
    <property type="evidence" value="ECO:0007669"/>
    <property type="project" value="InterPro"/>
</dbReference>
<reference evidence="4 5" key="1">
    <citation type="submission" date="2018-04" db="EMBL/GenBank/DDBJ databases">
        <authorList>
            <person name="Eckel V.P."/>
            <person name="Vogel R.F."/>
        </authorList>
    </citation>
    <scope>NUCLEOTIDE SEQUENCE [LARGE SCALE GENOMIC DNA]</scope>
    <source>
        <strain evidence="5">TMW 2.1764</strain>
    </source>
</reference>
<dbReference type="AlphaFoldDB" id="A0A5N6RY52"/>
<feature type="compositionally biased region" description="Low complexity" evidence="2">
    <location>
        <begin position="124"/>
        <end position="136"/>
    </location>
</feature>
<dbReference type="GO" id="GO:0019202">
    <property type="term" value="F:amino acid kinase activity"/>
    <property type="evidence" value="ECO:0007669"/>
    <property type="project" value="TreeGrafter"/>
</dbReference>
<gene>
    <name evidence="4" type="ORF">DDE84_02840</name>
</gene>
<dbReference type="Pfam" id="PF01636">
    <property type="entry name" value="APH"/>
    <property type="match status" value="1"/>
</dbReference>
<dbReference type="InterPro" id="IPR011009">
    <property type="entry name" value="Kinase-like_dom_sf"/>
</dbReference>
<feature type="region of interest" description="Disordered" evidence="2">
    <location>
        <begin position="111"/>
        <end position="136"/>
    </location>
</feature>
<proteinExistence type="inferred from homology"/>
<evidence type="ECO:0000313" key="5">
    <source>
        <dbReference type="Proteomes" id="UP000325415"/>
    </source>
</evidence>
<comment type="caution">
    <text evidence="4">The sequence shown here is derived from an EMBL/GenBank/DDBJ whole genome shotgun (WGS) entry which is preliminary data.</text>
</comment>
<evidence type="ECO:0000256" key="2">
    <source>
        <dbReference type="SAM" id="MobiDB-lite"/>
    </source>
</evidence>
<dbReference type="PANTHER" id="PTHR21064:SF6">
    <property type="entry name" value="AMINOGLYCOSIDE PHOSPHOTRANSFERASE DOMAIN-CONTAINING PROTEIN"/>
    <property type="match status" value="1"/>
</dbReference>
<dbReference type="SUPFAM" id="SSF56112">
    <property type="entry name" value="Protein kinase-like (PK-like)"/>
    <property type="match status" value="1"/>
</dbReference>
<dbReference type="Gene3D" id="3.90.1200.10">
    <property type="match status" value="1"/>
</dbReference>
<dbReference type="InterPro" id="IPR002575">
    <property type="entry name" value="Aminoglycoside_PTrfase"/>
</dbReference>
<dbReference type="InterPro" id="IPR050249">
    <property type="entry name" value="Pseudomonas-type_ThrB"/>
</dbReference>
<evidence type="ECO:0000259" key="3">
    <source>
        <dbReference type="Pfam" id="PF01636"/>
    </source>
</evidence>
<dbReference type="GeneID" id="78126628"/>
<dbReference type="EMBL" id="QDAG01000002">
    <property type="protein sequence ID" value="KAE8129747.1"/>
    <property type="molecule type" value="Genomic_DNA"/>
</dbReference>
<evidence type="ECO:0000313" key="4">
    <source>
        <dbReference type="EMBL" id="KAE8129747.1"/>
    </source>
</evidence>
<evidence type="ECO:0000256" key="1">
    <source>
        <dbReference type="ARBA" id="ARBA00038240"/>
    </source>
</evidence>
<sequence>MRPEYAASPGTANTGAGTGIGAGVDVDAEEEVPSDIWHAVHAACHRWGFENADARLIKHRENWIFRVSFQGRDYALRIHRPGYQSLAGVQCEMDILRALAESGFPSVVPCASAGDDSGGSNPVGSGDTGDSSSSGRSGRLVETILVGGQSYIVDVQEWLYEAAQLGTTEAMFLGTDVPDLASFERLGALTATMHGVLARDVEHGGIDASSRGKWDVEGLAGPDFLWGDPRGLVDDVADASLIETALSGIRSRLRQLGYGGQGYGLIHGDLTMENVLLLNGEFMIIDFDDAGSGWYLFDLATPLAFMISSAQFPRYEAAVLDGYESVRAISAQERAAWPSILLARVLTYLSWAAGRRGEETAEFLHDTYMPCALEMTRKYVVSMTANQ</sequence>
<feature type="domain" description="Aminoglycoside phosphotransferase" evidence="3">
    <location>
        <begin position="183"/>
        <end position="327"/>
    </location>
</feature>
<dbReference type="PROSITE" id="PS00109">
    <property type="entry name" value="PROTEIN_KINASE_TYR"/>
    <property type="match status" value="1"/>
</dbReference>
<accession>A0A5N6RY52</accession>
<name>A0A5N6RY52_9BIFI</name>
<comment type="similarity">
    <text evidence="1">Belongs to the pseudomonas-type ThrB family.</text>
</comment>
<protein>
    <recommendedName>
        <fullName evidence="3">Aminoglycoside phosphotransferase domain-containing protein</fullName>
    </recommendedName>
</protein>
<dbReference type="InterPro" id="IPR008266">
    <property type="entry name" value="Tyr_kinase_AS"/>
</dbReference>
<organism evidence="4 5">
    <name type="scientific">Bifidobacterium tibiigranuli</name>
    <dbReference type="NCBI Taxonomy" id="2172043"/>
    <lineage>
        <taxon>Bacteria</taxon>
        <taxon>Bacillati</taxon>
        <taxon>Actinomycetota</taxon>
        <taxon>Actinomycetes</taxon>
        <taxon>Bifidobacteriales</taxon>
        <taxon>Bifidobacteriaceae</taxon>
        <taxon>Bifidobacterium</taxon>
    </lineage>
</organism>